<dbReference type="Proteomes" id="UP000095477">
    <property type="component" value="Chromosome I"/>
</dbReference>
<evidence type="ECO:0000256" key="5">
    <source>
        <dbReference type="ARBA" id="ARBA00022448"/>
    </source>
</evidence>
<name>A0A143WTR4_9ENTR</name>
<dbReference type="GO" id="GO:0015031">
    <property type="term" value="P:protein transport"/>
    <property type="evidence" value="ECO:0007669"/>
    <property type="project" value="UniProtKB-KW"/>
</dbReference>
<dbReference type="PATRIC" id="fig|1778263.3.peg.320"/>
<gene>
    <name evidence="13 15" type="primary">lolB</name>
    <name evidence="15" type="ORF">TPER_HE00315</name>
</gene>
<sequence precursor="true">MLEHYRAVFYFLPLSSLLLLTACSVHTPSCTAKSQLYNNKWRSHQQSVVQLTRYQTRGAFAYLSSQQKVYARFNLQQTSTDRYRLLLINPLGSTEIDLKVQLGSAQLINKQGKHYVSDNPEVIIQKLTGMIIPLSELRQWLIGLPGDTTDFTLNSCGHLRTLTYNSKNGQSWRLIYLSYHNDTLPHLPANIELYQGDKRIKLKIDNWIL</sequence>
<dbReference type="STRING" id="1778263.TPER_HE00315"/>
<dbReference type="SUPFAM" id="SSF89392">
    <property type="entry name" value="Prokaryotic lipoproteins and lipoprotein localization factors"/>
    <property type="match status" value="1"/>
</dbReference>
<keyword evidence="5 13" id="KW-0813">Transport</keyword>
<evidence type="ECO:0000256" key="8">
    <source>
        <dbReference type="ARBA" id="ARBA00023136"/>
    </source>
</evidence>
<evidence type="ECO:0000256" key="1">
    <source>
        <dbReference type="ARBA" id="ARBA00004459"/>
    </source>
</evidence>
<keyword evidence="6 13" id="KW-0732">Signal</keyword>
<dbReference type="EMBL" id="LN999835">
    <property type="protein sequence ID" value="CUX97241.1"/>
    <property type="molecule type" value="Genomic_DNA"/>
</dbReference>
<keyword evidence="10 13" id="KW-0143">Chaperone</keyword>
<comment type="similarity">
    <text evidence="2 13">Belongs to the LolB family.</text>
</comment>
<dbReference type="Gene3D" id="2.50.20.10">
    <property type="entry name" value="Lipoprotein localisation LolA/LolB/LppX"/>
    <property type="match status" value="1"/>
</dbReference>
<dbReference type="NCBIfam" id="TIGR00548">
    <property type="entry name" value="lolB"/>
    <property type="match status" value="1"/>
</dbReference>
<evidence type="ECO:0000313" key="16">
    <source>
        <dbReference type="Proteomes" id="UP000095477"/>
    </source>
</evidence>
<evidence type="ECO:0000256" key="6">
    <source>
        <dbReference type="ARBA" id="ARBA00022729"/>
    </source>
</evidence>
<keyword evidence="7 13" id="KW-0653">Protein transport</keyword>
<evidence type="ECO:0000256" key="3">
    <source>
        <dbReference type="ARBA" id="ARBA00011245"/>
    </source>
</evidence>
<evidence type="ECO:0000256" key="10">
    <source>
        <dbReference type="ARBA" id="ARBA00023186"/>
    </source>
</evidence>
<dbReference type="HAMAP" id="MF_00233">
    <property type="entry name" value="LolB"/>
    <property type="match status" value="1"/>
</dbReference>
<dbReference type="PROSITE" id="PS51257">
    <property type="entry name" value="PROKAR_LIPOPROTEIN"/>
    <property type="match status" value="1"/>
</dbReference>
<comment type="subcellular location">
    <subcellularLocation>
        <location evidence="1 13">Cell outer membrane</location>
        <topology evidence="1 13">Lipid-anchor</topology>
    </subcellularLocation>
</comment>
<feature type="chain" id="PRO_5008866100" description="Outer-membrane lipoprotein LolB" evidence="14">
    <location>
        <begin position="28"/>
        <end position="209"/>
    </location>
</feature>
<dbReference type="RefSeq" id="WP_067567836.1">
    <property type="nucleotide sequence ID" value="NZ_LN999835.1"/>
</dbReference>
<dbReference type="OrthoDB" id="9797618at2"/>
<dbReference type="KEGG" id="hed:TPER_HE00315"/>
<keyword evidence="9 13" id="KW-0564">Palmitate</keyword>
<feature type="signal peptide" evidence="14">
    <location>
        <begin position="1"/>
        <end position="27"/>
    </location>
</feature>
<protein>
    <recommendedName>
        <fullName evidence="4 13">Outer-membrane lipoprotein LolB</fullName>
    </recommendedName>
</protein>
<keyword evidence="8 13" id="KW-0472">Membrane</keyword>
<reference evidence="16" key="1">
    <citation type="submission" date="2016-01" db="EMBL/GenBank/DDBJ databases">
        <authorList>
            <person name="Husnik F."/>
        </authorList>
    </citation>
    <scope>NUCLEOTIDE SEQUENCE [LARGE SCALE GENOMIC DNA]</scope>
</reference>
<evidence type="ECO:0000256" key="4">
    <source>
        <dbReference type="ARBA" id="ARBA00016202"/>
    </source>
</evidence>
<dbReference type="CDD" id="cd16326">
    <property type="entry name" value="LolB"/>
    <property type="match status" value="1"/>
</dbReference>
<evidence type="ECO:0000256" key="2">
    <source>
        <dbReference type="ARBA" id="ARBA00009696"/>
    </source>
</evidence>
<evidence type="ECO:0000256" key="14">
    <source>
        <dbReference type="SAM" id="SignalP"/>
    </source>
</evidence>
<dbReference type="GO" id="GO:0044874">
    <property type="term" value="P:lipoprotein localization to outer membrane"/>
    <property type="evidence" value="ECO:0007669"/>
    <property type="project" value="UniProtKB-UniRule"/>
</dbReference>
<organism evidence="15 16">
    <name type="scientific">Candidatus Hoaglandella endobia</name>
    <dbReference type="NCBI Taxonomy" id="1778263"/>
    <lineage>
        <taxon>Bacteria</taxon>
        <taxon>Pseudomonadati</taxon>
        <taxon>Pseudomonadota</taxon>
        <taxon>Gammaproteobacteria</taxon>
        <taxon>Enterobacterales</taxon>
        <taxon>Enterobacteriaceae</taxon>
        <taxon>Candidatus Hoaglandella</taxon>
    </lineage>
</organism>
<accession>A0A143WTR4</accession>
<comment type="subunit">
    <text evidence="3 13">Monomer.</text>
</comment>
<dbReference type="GO" id="GO:0009279">
    <property type="term" value="C:cell outer membrane"/>
    <property type="evidence" value="ECO:0007669"/>
    <property type="project" value="UniProtKB-SubCell"/>
</dbReference>
<keyword evidence="12 13" id="KW-0449">Lipoprotein</keyword>
<keyword evidence="16" id="KW-1185">Reference proteome</keyword>
<dbReference type="Pfam" id="PF03550">
    <property type="entry name" value="LolB"/>
    <property type="match status" value="1"/>
</dbReference>
<evidence type="ECO:0000313" key="15">
    <source>
        <dbReference type="EMBL" id="CUX97241.1"/>
    </source>
</evidence>
<evidence type="ECO:0000256" key="7">
    <source>
        <dbReference type="ARBA" id="ARBA00022927"/>
    </source>
</evidence>
<evidence type="ECO:0000256" key="12">
    <source>
        <dbReference type="ARBA" id="ARBA00023288"/>
    </source>
</evidence>
<keyword evidence="11 13" id="KW-0998">Cell outer membrane</keyword>
<comment type="function">
    <text evidence="13">Plays a critical role in the incorporation of lipoproteins in the outer membrane after they are released by the LolA protein.</text>
</comment>
<dbReference type="InterPro" id="IPR029046">
    <property type="entry name" value="LolA/LolB/LppX"/>
</dbReference>
<evidence type="ECO:0000256" key="11">
    <source>
        <dbReference type="ARBA" id="ARBA00023237"/>
    </source>
</evidence>
<dbReference type="AlphaFoldDB" id="A0A143WTR4"/>
<evidence type="ECO:0000256" key="9">
    <source>
        <dbReference type="ARBA" id="ARBA00023139"/>
    </source>
</evidence>
<evidence type="ECO:0000256" key="13">
    <source>
        <dbReference type="HAMAP-Rule" id="MF_00233"/>
    </source>
</evidence>
<proteinExistence type="inferred from homology"/>
<dbReference type="InterPro" id="IPR004565">
    <property type="entry name" value="OM_lipoprot_LolB"/>
</dbReference>